<dbReference type="PANTHER" id="PTHR43977">
    <property type="entry name" value="STRUCTURAL MAINTENANCE OF CHROMOSOMES PROTEIN 3"/>
    <property type="match status" value="1"/>
</dbReference>
<keyword evidence="6 7" id="KW-0238">DNA-binding</keyword>
<evidence type="ECO:0000313" key="11">
    <source>
        <dbReference type="Proteomes" id="UP000672602"/>
    </source>
</evidence>
<evidence type="ECO:0000313" key="10">
    <source>
        <dbReference type="EMBL" id="MBP5856596.1"/>
    </source>
</evidence>
<dbReference type="RefSeq" id="WP_210681161.1">
    <property type="nucleotide sequence ID" value="NZ_JAGMWN010000002.1"/>
</dbReference>
<comment type="domain">
    <text evidence="7">Contains large globular domains required for ATP hydrolysis at each terminus and a third globular domain forming a flexible hinge near the middle of the molecule. These domains are separated by coiled-coil structures.</text>
</comment>
<dbReference type="AlphaFoldDB" id="A0A8J7SLZ7"/>
<evidence type="ECO:0000256" key="4">
    <source>
        <dbReference type="ARBA" id="ARBA00022840"/>
    </source>
</evidence>
<dbReference type="FunFam" id="3.40.50.300:FF:000901">
    <property type="entry name" value="Chromosome partition protein Smc"/>
    <property type="match status" value="1"/>
</dbReference>
<dbReference type="GO" id="GO:0005524">
    <property type="term" value="F:ATP binding"/>
    <property type="evidence" value="ECO:0007669"/>
    <property type="project" value="UniProtKB-UniRule"/>
</dbReference>
<dbReference type="PIRSF" id="PIRSF005719">
    <property type="entry name" value="SMC"/>
    <property type="match status" value="1"/>
</dbReference>
<accession>A0A8J7SLZ7</accession>
<dbReference type="EMBL" id="JAGMWN010000002">
    <property type="protein sequence ID" value="MBP5856596.1"/>
    <property type="molecule type" value="Genomic_DNA"/>
</dbReference>
<evidence type="ECO:0000256" key="7">
    <source>
        <dbReference type="HAMAP-Rule" id="MF_01894"/>
    </source>
</evidence>
<keyword evidence="3 7" id="KW-0547">Nucleotide-binding</keyword>
<evidence type="ECO:0000256" key="5">
    <source>
        <dbReference type="ARBA" id="ARBA00023054"/>
    </source>
</evidence>
<dbReference type="Proteomes" id="UP000672602">
    <property type="component" value="Unassembled WGS sequence"/>
</dbReference>
<evidence type="ECO:0000256" key="1">
    <source>
        <dbReference type="ARBA" id="ARBA00004496"/>
    </source>
</evidence>
<dbReference type="InterPro" id="IPR036277">
    <property type="entry name" value="SMC_hinge_sf"/>
</dbReference>
<evidence type="ECO:0000256" key="3">
    <source>
        <dbReference type="ARBA" id="ARBA00022741"/>
    </source>
</evidence>
<feature type="region of interest" description="Disordered" evidence="8">
    <location>
        <begin position="450"/>
        <end position="480"/>
    </location>
</feature>
<dbReference type="SUPFAM" id="SSF52540">
    <property type="entry name" value="P-loop containing nucleoside triphosphate hydrolases"/>
    <property type="match status" value="1"/>
</dbReference>
<dbReference type="GO" id="GO:0003677">
    <property type="term" value="F:DNA binding"/>
    <property type="evidence" value="ECO:0007669"/>
    <property type="project" value="UniProtKB-UniRule"/>
</dbReference>
<feature type="domain" description="SMC hinge" evidence="9">
    <location>
        <begin position="540"/>
        <end position="629"/>
    </location>
</feature>
<keyword evidence="2 7" id="KW-0963">Cytoplasm</keyword>
<dbReference type="SUPFAM" id="SSF75553">
    <property type="entry name" value="Smc hinge domain"/>
    <property type="match status" value="1"/>
</dbReference>
<comment type="similarity">
    <text evidence="7">Belongs to the SMC family.</text>
</comment>
<gene>
    <name evidence="7" type="primary">smc</name>
    <name evidence="10" type="ORF">KAJ83_06225</name>
</gene>
<comment type="subunit">
    <text evidence="7">Homodimer.</text>
</comment>
<keyword evidence="4 7" id="KW-0067">ATP-binding</keyword>
<dbReference type="HAMAP" id="MF_01894">
    <property type="entry name" value="Smc_prok"/>
    <property type="match status" value="1"/>
</dbReference>
<dbReference type="InterPro" id="IPR024704">
    <property type="entry name" value="SMC"/>
</dbReference>
<dbReference type="InterPro" id="IPR027417">
    <property type="entry name" value="P-loop_NTPase"/>
</dbReference>
<dbReference type="GO" id="GO:0007062">
    <property type="term" value="P:sister chromatid cohesion"/>
    <property type="evidence" value="ECO:0007669"/>
    <property type="project" value="InterPro"/>
</dbReference>
<comment type="function">
    <text evidence="7">Required for chromosome condensation and partitioning.</text>
</comment>
<comment type="subcellular location">
    <subcellularLocation>
        <location evidence="1 7">Cytoplasm</location>
    </subcellularLocation>
</comment>
<evidence type="ECO:0000256" key="2">
    <source>
        <dbReference type="ARBA" id="ARBA00022490"/>
    </source>
</evidence>
<name>A0A8J7SLZ7_9PROT</name>
<feature type="coiled-coil region" evidence="7">
    <location>
        <begin position="170"/>
        <end position="228"/>
    </location>
</feature>
<dbReference type="InterPro" id="IPR003395">
    <property type="entry name" value="RecF/RecN/SMC_N"/>
</dbReference>
<dbReference type="InterPro" id="IPR011890">
    <property type="entry name" value="SMC_prok"/>
</dbReference>
<dbReference type="GO" id="GO:0006260">
    <property type="term" value="P:DNA replication"/>
    <property type="evidence" value="ECO:0007669"/>
    <property type="project" value="UniProtKB-UniRule"/>
</dbReference>
<dbReference type="InterPro" id="IPR010935">
    <property type="entry name" value="SMC_hinge"/>
</dbReference>
<keyword evidence="11" id="KW-1185">Reference proteome</keyword>
<feature type="binding site" evidence="7">
    <location>
        <begin position="32"/>
        <end position="39"/>
    </location>
    <ligand>
        <name>ATP</name>
        <dbReference type="ChEBI" id="CHEBI:30616"/>
    </ligand>
</feature>
<dbReference type="SMART" id="SM00968">
    <property type="entry name" value="SMC_hinge"/>
    <property type="match status" value="1"/>
</dbReference>
<feature type="coiled-coil region" evidence="7">
    <location>
        <begin position="871"/>
        <end position="961"/>
    </location>
</feature>
<reference evidence="10" key="1">
    <citation type="submission" date="2021-04" db="EMBL/GenBank/DDBJ databases">
        <authorList>
            <person name="Zhang D.-C."/>
        </authorList>
    </citation>
    <scope>NUCLEOTIDE SEQUENCE</scope>
    <source>
        <strain evidence="10">CGMCC 1.15697</strain>
    </source>
</reference>
<comment type="caution">
    <text evidence="10">The sequence shown here is derived from an EMBL/GenBank/DDBJ whole genome shotgun (WGS) entry which is preliminary data.</text>
</comment>
<proteinExistence type="inferred from homology"/>
<dbReference type="GO" id="GO:0005694">
    <property type="term" value="C:chromosome"/>
    <property type="evidence" value="ECO:0007669"/>
    <property type="project" value="InterPro"/>
</dbReference>
<dbReference type="Gene3D" id="3.40.50.300">
    <property type="entry name" value="P-loop containing nucleotide triphosphate hydrolases"/>
    <property type="match status" value="2"/>
</dbReference>
<protein>
    <recommendedName>
        <fullName evidence="7">Chromosome partition protein Smc</fullName>
    </recommendedName>
</protein>
<keyword evidence="5 7" id="KW-0175">Coiled coil</keyword>
<feature type="coiled-coil region" evidence="7">
    <location>
        <begin position="753"/>
        <end position="780"/>
    </location>
</feature>
<evidence type="ECO:0000259" key="9">
    <source>
        <dbReference type="SMART" id="SM00968"/>
    </source>
</evidence>
<dbReference type="Pfam" id="PF02463">
    <property type="entry name" value="SMC_N"/>
    <property type="match status" value="1"/>
</dbReference>
<feature type="coiled-coil region" evidence="7">
    <location>
        <begin position="1016"/>
        <end position="1057"/>
    </location>
</feature>
<dbReference type="GO" id="GO:0007059">
    <property type="term" value="P:chromosome segregation"/>
    <property type="evidence" value="ECO:0007669"/>
    <property type="project" value="UniProtKB-UniRule"/>
</dbReference>
<dbReference type="GO" id="GO:0005737">
    <property type="term" value="C:cytoplasm"/>
    <property type="evidence" value="ECO:0007669"/>
    <property type="project" value="UniProtKB-SubCell"/>
</dbReference>
<feature type="region of interest" description="Disordered" evidence="8">
    <location>
        <begin position="670"/>
        <end position="701"/>
    </location>
</feature>
<evidence type="ECO:0000256" key="6">
    <source>
        <dbReference type="ARBA" id="ARBA00023125"/>
    </source>
</evidence>
<dbReference type="GO" id="GO:0030261">
    <property type="term" value="P:chromosome condensation"/>
    <property type="evidence" value="ECO:0007669"/>
    <property type="project" value="InterPro"/>
</dbReference>
<dbReference type="Pfam" id="PF06470">
    <property type="entry name" value="SMC_hinge"/>
    <property type="match status" value="1"/>
</dbReference>
<sequence length="1219" mass="133251">MDFKKIRLHGFKSFVDQTELLIEPGITGVVGPNGCGKSNVIESLRWVMGETSAKRMRGGEMDDVIFGGSSNRAQRNSAEVAIVLDNASRLAPSAYNDVDEIEITRRIDRGQGSTYRINGKEVRARDVQLLFADLASGANSTAIVSQGRVGALIGAKPTERRTLLEEAAGIRGLHSRRHEAELRLRAAESNLERLEDVIGALESQSSGLQRQARQANRYRRISEQLRQQEAVFLHLKWTAAQEGVDSAKARMAEAENAVHERTAAAASASRRQADAQTALPELRKAEAEAAADLQRLTLAERELDQEENRLIAQKQELATRLEQLAADIEREGTLKSDAESAVERLSAEAKEIEAARAGEKEAGEAARAAREKADAAVSEKEAELEELTEHVAGVEAQRDSLTRRIEEGRQRLDRIAARREALTAERGELESDIAGAGDIDGARAKAEAAETALAEAEGASERADADATARSAEASRLRDEVAEAERASRQRIETAIAEARKSLEETERAARERVQAADKAFNALATEERTLARLVERDEDDNFPPAIDRVSVDGGFEAALGVALGEDLEAALDEAAASHWKTLAPLADAPALPRGAEPLSAHVRAPEALARRLTQIGVVETADEGERLHPALTTGQRLVSRDGGFWRWDGLTVRPGTETPAAKRLEQRNRLEDVRAQKTEAERALEREREKAEAETAEARAANDRAAEEARAAAEAEIQAMVTARDEALGAETSAQEAAKTARATYSHAFQALNDARQHLAGLENKSAAARSRLDSIAEEETRLTADRAEVEETIAAAESALKVLENPLAARERVSAMRTTLAELRADQVEKRGAYEELRREAEVRGRRLQAIAQEEKGWRERAEGAGGRMADLEARRAQARDDLAAIDSRPEEIAGQRDGLLTQIAESDTRRKMAAEKLAAAEAEQIEADRMLRQAESQLAEARERRVRREAEIENAEQAAGAVADQISEKLEVRPDQVLAIADLEDGAPLPELDQVEAKIERLKRERDNIGPVNLRAEQEASELAEQIESMTSEREDLLAAIARLRQGINALNREGRERLLAAFEKVDAHFQELFVRLFGGGEAKLTLTESDDPLEAGLEIMASPPGKKMQILSLLSGGEQALTALALLFGVFLTNPAPICVLDEVDAPLDDSNVDRFCTLLDEIAHNGTTRFLIVTHHRLTMARVDRLFGVTMAERGISQLVSVDLSQAVRLRENA</sequence>
<evidence type="ECO:0000256" key="8">
    <source>
        <dbReference type="SAM" id="MobiDB-lite"/>
    </source>
</evidence>
<dbReference type="GO" id="GO:0016887">
    <property type="term" value="F:ATP hydrolysis activity"/>
    <property type="evidence" value="ECO:0007669"/>
    <property type="project" value="InterPro"/>
</dbReference>
<organism evidence="10 11">
    <name type="scientific">Marivibrio halodurans</name>
    <dbReference type="NCBI Taxonomy" id="2039722"/>
    <lineage>
        <taxon>Bacteria</taxon>
        <taxon>Pseudomonadati</taxon>
        <taxon>Pseudomonadota</taxon>
        <taxon>Alphaproteobacteria</taxon>
        <taxon>Rhodospirillales</taxon>
        <taxon>Rhodospirillaceae</taxon>
        <taxon>Marivibrio</taxon>
    </lineage>
</organism>
<feature type="compositionally biased region" description="Basic and acidic residues" evidence="8">
    <location>
        <begin position="459"/>
        <end position="480"/>
    </location>
</feature>